<dbReference type="Proteomes" id="UP000235145">
    <property type="component" value="Unassembled WGS sequence"/>
</dbReference>
<accession>A0A9R1V4Q2</accession>
<evidence type="ECO:0008006" key="3">
    <source>
        <dbReference type="Google" id="ProtNLM"/>
    </source>
</evidence>
<sequence>MVTGHWSDKFIVIFKEKTCKCMHWVITCMLCSHAVSIISDNIGHGVNNVHDLEVWVHPCYWLGTWSEMHKHKTELINGRVMWPKSSCPTKLITPKLLGFVYYNTSMVHIQS</sequence>
<evidence type="ECO:0000313" key="1">
    <source>
        <dbReference type="EMBL" id="KAJ0198225.1"/>
    </source>
</evidence>
<proteinExistence type="predicted"/>
<evidence type="ECO:0000313" key="2">
    <source>
        <dbReference type="Proteomes" id="UP000235145"/>
    </source>
</evidence>
<dbReference type="AlphaFoldDB" id="A0A9R1V4Q2"/>
<dbReference type="EMBL" id="NBSK02000007">
    <property type="protein sequence ID" value="KAJ0198225.1"/>
    <property type="molecule type" value="Genomic_DNA"/>
</dbReference>
<organism evidence="1 2">
    <name type="scientific">Lactuca sativa</name>
    <name type="common">Garden lettuce</name>
    <dbReference type="NCBI Taxonomy" id="4236"/>
    <lineage>
        <taxon>Eukaryota</taxon>
        <taxon>Viridiplantae</taxon>
        <taxon>Streptophyta</taxon>
        <taxon>Embryophyta</taxon>
        <taxon>Tracheophyta</taxon>
        <taxon>Spermatophyta</taxon>
        <taxon>Magnoliopsida</taxon>
        <taxon>eudicotyledons</taxon>
        <taxon>Gunneridae</taxon>
        <taxon>Pentapetalae</taxon>
        <taxon>asterids</taxon>
        <taxon>campanulids</taxon>
        <taxon>Asterales</taxon>
        <taxon>Asteraceae</taxon>
        <taxon>Cichorioideae</taxon>
        <taxon>Cichorieae</taxon>
        <taxon>Lactucinae</taxon>
        <taxon>Lactuca</taxon>
    </lineage>
</organism>
<gene>
    <name evidence="1" type="ORF">LSAT_V11C700367360</name>
</gene>
<protein>
    <recommendedName>
        <fullName evidence="3">SWIM-type domain-containing protein</fullName>
    </recommendedName>
</protein>
<name>A0A9R1V4Q2_LACSA</name>
<reference evidence="1 2" key="1">
    <citation type="journal article" date="2017" name="Nat. Commun.">
        <title>Genome assembly with in vitro proximity ligation data and whole-genome triplication in lettuce.</title>
        <authorList>
            <person name="Reyes-Chin-Wo S."/>
            <person name="Wang Z."/>
            <person name="Yang X."/>
            <person name="Kozik A."/>
            <person name="Arikit S."/>
            <person name="Song C."/>
            <person name="Xia L."/>
            <person name="Froenicke L."/>
            <person name="Lavelle D.O."/>
            <person name="Truco M.J."/>
            <person name="Xia R."/>
            <person name="Zhu S."/>
            <person name="Xu C."/>
            <person name="Xu H."/>
            <person name="Xu X."/>
            <person name="Cox K."/>
            <person name="Korf I."/>
            <person name="Meyers B.C."/>
            <person name="Michelmore R.W."/>
        </authorList>
    </citation>
    <scope>NUCLEOTIDE SEQUENCE [LARGE SCALE GENOMIC DNA]</scope>
    <source>
        <strain evidence="2">cv. Salinas</strain>
        <tissue evidence="1">Seedlings</tissue>
    </source>
</reference>
<keyword evidence="2" id="KW-1185">Reference proteome</keyword>
<comment type="caution">
    <text evidence="1">The sequence shown here is derived from an EMBL/GenBank/DDBJ whole genome shotgun (WGS) entry which is preliminary data.</text>
</comment>